<dbReference type="OrthoDB" id="1193027at2759"/>
<evidence type="ECO:0000256" key="1">
    <source>
        <dbReference type="ARBA" id="ARBA00022669"/>
    </source>
</evidence>
<accession>A0A9N9U0T3</accession>
<dbReference type="GO" id="GO:0008061">
    <property type="term" value="F:chitin binding"/>
    <property type="evidence" value="ECO:0007669"/>
    <property type="project" value="UniProtKB-UniRule"/>
</dbReference>
<feature type="non-terminal residue" evidence="4">
    <location>
        <position position="125"/>
    </location>
</feature>
<name>A0A9N9U0T3_9HYPO</name>
<keyword evidence="2" id="KW-1015">Disulfide bond</keyword>
<keyword evidence="5" id="KW-1185">Reference proteome</keyword>
<protein>
    <recommendedName>
        <fullName evidence="3">Chitin-binding type-1 domain-containing protein</fullName>
    </recommendedName>
</protein>
<evidence type="ECO:0000313" key="4">
    <source>
        <dbReference type="EMBL" id="CAG9978209.1"/>
    </source>
</evidence>
<feature type="non-terminal residue" evidence="4">
    <location>
        <position position="1"/>
    </location>
</feature>
<dbReference type="EMBL" id="CABFNO020001300">
    <property type="protein sequence ID" value="CAG9978209.1"/>
    <property type="molecule type" value="Genomic_DNA"/>
</dbReference>
<evidence type="ECO:0000259" key="3">
    <source>
        <dbReference type="PROSITE" id="PS50941"/>
    </source>
</evidence>
<dbReference type="AlphaFoldDB" id="A0A9N9U0T3"/>
<proteinExistence type="predicted"/>
<evidence type="ECO:0000313" key="5">
    <source>
        <dbReference type="Proteomes" id="UP000754883"/>
    </source>
</evidence>
<comment type="caution">
    <text evidence="2">Lacks conserved residue(s) required for the propagation of feature annotation.</text>
</comment>
<sequence>IEPLRAYDGFCGPFFNNATCLYTGKECCSRETWTCGNSGLCYKDAGACQVRTVESTDGICGRVDGRHTFRTCGKWGDCCNLEGKCGNGPDFCGRGVCQEGQCSDPDYPMDYLPQALPWEFGEGLP</sequence>
<comment type="caution">
    <text evidence="4">The sequence shown here is derived from an EMBL/GenBank/DDBJ whole genome shotgun (WGS) entry which is preliminary data.</text>
</comment>
<organism evidence="4 5">
    <name type="scientific">Clonostachys byssicola</name>
    <dbReference type="NCBI Taxonomy" id="160290"/>
    <lineage>
        <taxon>Eukaryota</taxon>
        <taxon>Fungi</taxon>
        <taxon>Dikarya</taxon>
        <taxon>Ascomycota</taxon>
        <taxon>Pezizomycotina</taxon>
        <taxon>Sordariomycetes</taxon>
        <taxon>Hypocreomycetidae</taxon>
        <taxon>Hypocreales</taxon>
        <taxon>Bionectriaceae</taxon>
        <taxon>Clonostachys</taxon>
    </lineage>
</organism>
<gene>
    <name evidence="4" type="ORF">CBYS24578_00009077</name>
</gene>
<dbReference type="PROSITE" id="PS50941">
    <property type="entry name" value="CHIT_BIND_I_2"/>
    <property type="match status" value="1"/>
</dbReference>
<dbReference type="Proteomes" id="UP000754883">
    <property type="component" value="Unassembled WGS sequence"/>
</dbReference>
<feature type="disulfide bond" evidence="2">
    <location>
        <begin position="78"/>
        <end position="92"/>
    </location>
</feature>
<dbReference type="Gene3D" id="3.30.60.10">
    <property type="entry name" value="Endochitinase-like"/>
    <property type="match status" value="1"/>
</dbReference>
<keyword evidence="1 2" id="KW-0147">Chitin-binding</keyword>
<dbReference type="InterPro" id="IPR001002">
    <property type="entry name" value="Chitin-bd_1"/>
</dbReference>
<evidence type="ECO:0000256" key="2">
    <source>
        <dbReference type="PROSITE-ProRule" id="PRU00261"/>
    </source>
</evidence>
<feature type="domain" description="Chitin-binding type-1" evidence="3">
    <location>
        <begin position="57"/>
        <end position="104"/>
    </location>
</feature>
<dbReference type="InterPro" id="IPR036861">
    <property type="entry name" value="Endochitinase-like_sf"/>
</dbReference>
<reference evidence="4 5" key="2">
    <citation type="submission" date="2021-10" db="EMBL/GenBank/DDBJ databases">
        <authorList>
            <person name="Piombo E."/>
        </authorList>
    </citation>
    <scope>NUCLEOTIDE SEQUENCE [LARGE SCALE GENOMIC DNA]</scope>
</reference>
<reference evidence="5" key="1">
    <citation type="submission" date="2019-06" db="EMBL/GenBank/DDBJ databases">
        <authorList>
            <person name="Broberg M."/>
        </authorList>
    </citation>
    <scope>NUCLEOTIDE SEQUENCE [LARGE SCALE GENOMIC DNA]</scope>
</reference>